<proteinExistence type="predicted"/>
<name>A0A9P6LSG4_9FUNG</name>
<protein>
    <submittedName>
        <fullName evidence="2">Uncharacterized protein</fullName>
    </submittedName>
</protein>
<feature type="region of interest" description="Disordered" evidence="1">
    <location>
        <begin position="348"/>
        <end position="372"/>
    </location>
</feature>
<feature type="region of interest" description="Disordered" evidence="1">
    <location>
        <begin position="134"/>
        <end position="178"/>
    </location>
</feature>
<dbReference type="Proteomes" id="UP000749646">
    <property type="component" value="Unassembled WGS sequence"/>
</dbReference>
<feature type="compositionally biased region" description="Low complexity" evidence="1">
    <location>
        <begin position="44"/>
        <end position="70"/>
    </location>
</feature>
<feature type="region of interest" description="Disordered" evidence="1">
    <location>
        <begin position="1"/>
        <end position="95"/>
    </location>
</feature>
<dbReference type="AlphaFoldDB" id="A0A9P6LSG4"/>
<feature type="compositionally biased region" description="Low complexity" evidence="1">
    <location>
        <begin position="78"/>
        <end position="92"/>
    </location>
</feature>
<feature type="compositionally biased region" description="Acidic residues" evidence="1">
    <location>
        <begin position="349"/>
        <end position="368"/>
    </location>
</feature>
<keyword evidence="3" id="KW-1185">Reference proteome</keyword>
<feature type="compositionally biased region" description="Gly residues" evidence="1">
    <location>
        <begin position="156"/>
        <end position="167"/>
    </location>
</feature>
<dbReference type="OrthoDB" id="2395085at2759"/>
<evidence type="ECO:0000313" key="3">
    <source>
        <dbReference type="Proteomes" id="UP000749646"/>
    </source>
</evidence>
<dbReference type="EMBL" id="JAAAHW010010329">
    <property type="protein sequence ID" value="KAF9927432.1"/>
    <property type="molecule type" value="Genomic_DNA"/>
</dbReference>
<accession>A0A9P6LSG4</accession>
<feature type="compositionally biased region" description="Acidic residues" evidence="1">
    <location>
        <begin position="168"/>
        <end position="178"/>
    </location>
</feature>
<sequence>MQSTLEEHHRTLEQQQHLRDTLVPIEPSDTPESQEGSSDDENTSGDNGCSNSNNNNNNGDGSSSGDGNDTNGEDRSTSNENSGSGSSSNEGNGRIGASQEVVEHSGNSDSEHQVLTILPDADYSSVIVDTTSTTLVPLDQTPRSNDKIDRDESEGNGNGDDGGGGGSGDDDDDDDDESTGWRDRYVALHSLYRVRLASMHFSLCEDLHQRLLDHRHAVRQLQGNVFHRIAGLPPLFADVAHDRIMPQMVDHLERQRKCGRQIGRTLRMELRSGMLTLQTLEDEFDGIRRRSQDEDSDDEDRARDTARPTATSNSDEEVDASWTMFGWTRSQLPFTKWEEVYEARAQLGLEEDKEEESEAESSEEESEVVDNQQHRGQFQFHDLVETARTQLQHGQDLAQTEVLTRSVRTETRQRKWSVLLVPDLWLRRLRVMWSIELRNPRLPRPRLQRLKDLQVHGVELGLGIMGKDSQVARRLEGDRGNVVIPELPETFEKLEDWKIKYRCELARARQEYPEDLNDEDEDDAHCWSFRKNSKSNTKSVIPDEYPPEELWIRDLHRKEASLNLEGRRDEARELKKKRNALLACMYDKILIGHLDNLKPSPDKRSKPSNTYCRSPICRSTWHRGHGRIDKRAPYKRRQMLHMLIRK</sequence>
<feature type="region of interest" description="Disordered" evidence="1">
    <location>
        <begin position="286"/>
        <end position="318"/>
    </location>
</feature>
<feature type="compositionally biased region" description="Basic and acidic residues" evidence="1">
    <location>
        <begin position="1"/>
        <end position="20"/>
    </location>
</feature>
<evidence type="ECO:0000256" key="1">
    <source>
        <dbReference type="SAM" id="MobiDB-lite"/>
    </source>
</evidence>
<comment type="caution">
    <text evidence="2">The sequence shown here is derived from an EMBL/GenBank/DDBJ whole genome shotgun (WGS) entry which is preliminary data.</text>
</comment>
<organism evidence="2 3">
    <name type="scientific">Modicella reniformis</name>
    <dbReference type="NCBI Taxonomy" id="1440133"/>
    <lineage>
        <taxon>Eukaryota</taxon>
        <taxon>Fungi</taxon>
        <taxon>Fungi incertae sedis</taxon>
        <taxon>Mucoromycota</taxon>
        <taxon>Mortierellomycotina</taxon>
        <taxon>Mortierellomycetes</taxon>
        <taxon>Mortierellales</taxon>
        <taxon>Mortierellaceae</taxon>
        <taxon>Modicella</taxon>
    </lineage>
</organism>
<gene>
    <name evidence="2" type="ORF">BGZ65_006770</name>
</gene>
<reference evidence="2" key="1">
    <citation type="journal article" date="2020" name="Fungal Divers.">
        <title>Resolving the Mortierellaceae phylogeny through synthesis of multi-gene phylogenetics and phylogenomics.</title>
        <authorList>
            <person name="Vandepol N."/>
            <person name="Liber J."/>
            <person name="Desiro A."/>
            <person name="Na H."/>
            <person name="Kennedy M."/>
            <person name="Barry K."/>
            <person name="Grigoriev I.V."/>
            <person name="Miller A.N."/>
            <person name="O'Donnell K."/>
            <person name="Stajich J.E."/>
            <person name="Bonito G."/>
        </authorList>
    </citation>
    <scope>NUCLEOTIDE SEQUENCE</scope>
    <source>
        <strain evidence="2">MES-2147</strain>
    </source>
</reference>
<evidence type="ECO:0000313" key="2">
    <source>
        <dbReference type="EMBL" id="KAF9927432.1"/>
    </source>
</evidence>